<protein>
    <submittedName>
        <fullName evidence="3">Uncharacterized protein</fullName>
    </submittedName>
</protein>
<evidence type="ECO:0000256" key="2">
    <source>
        <dbReference type="SAM" id="MobiDB-lite"/>
    </source>
</evidence>
<evidence type="ECO:0000313" key="3">
    <source>
        <dbReference type="EMBL" id="KAK3056860.1"/>
    </source>
</evidence>
<comment type="caution">
    <text evidence="3">The sequence shown here is derived from an EMBL/GenBank/DDBJ whole genome shotgun (WGS) entry which is preliminary data.</text>
</comment>
<evidence type="ECO:0000313" key="4">
    <source>
        <dbReference type="Proteomes" id="UP001271007"/>
    </source>
</evidence>
<accession>A0AAJ0GG22</accession>
<proteinExistence type="predicted"/>
<feature type="region of interest" description="Disordered" evidence="2">
    <location>
        <begin position="137"/>
        <end position="213"/>
    </location>
</feature>
<feature type="region of interest" description="Disordered" evidence="2">
    <location>
        <begin position="267"/>
        <end position="313"/>
    </location>
</feature>
<dbReference type="EMBL" id="JAWDJX010000004">
    <property type="protein sequence ID" value="KAK3056860.1"/>
    <property type="molecule type" value="Genomic_DNA"/>
</dbReference>
<feature type="coiled-coil region" evidence="1">
    <location>
        <begin position="240"/>
        <end position="267"/>
    </location>
</feature>
<keyword evidence="4" id="KW-1185">Reference proteome</keyword>
<gene>
    <name evidence="3" type="ORF">LTR09_001898</name>
</gene>
<sequence length="380" mass="42364">MAYNMRSNGNMPPPRKPPISRYCYPCSVEGNYNCDKLYTGDGLCNRCYEKRSLGLNPNINCCTTRLDIEQLQAANDMAYVACPPDRQRSNSRYRQEAPDPYQRNFQQAPNFGPPSAADLQFTPHAGATPFVANEGRHNLSTHYQPSNRSAAGKARVKPETSRDNTPQFPPRNFQPNSQAPRDSVSPELNSRADRQREFEAATTSRRPRVRDTAASLDSRLVDMAQQIADMREVVAKFSAAAEAAEHNDEMAARVSHLEEELQAMRESALGRKRPTQQSAQQPRSTNSRKIPLAHDGYQGMGSGATRSESRPYASSRNLRQIFGPTADAMDTDHLQNGEYMSSAHTQNANGRDEMDEHGNSAHNQNANGRAELDENSPIYE</sequence>
<dbReference type="AlphaFoldDB" id="A0AAJ0GG22"/>
<feature type="compositionally biased region" description="Basic and acidic residues" evidence="2">
    <location>
        <begin position="190"/>
        <end position="199"/>
    </location>
</feature>
<feature type="compositionally biased region" description="Polar residues" evidence="2">
    <location>
        <begin position="340"/>
        <end position="349"/>
    </location>
</feature>
<feature type="compositionally biased region" description="Polar residues" evidence="2">
    <location>
        <begin position="275"/>
        <end position="288"/>
    </location>
</feature>
<dbReference type="Proteomes" id="UP001271007">
    <property type="component" value="Unassembled WGS sequence"/>
</dbReference>
<feature type="compositionally biased region" description="Polar residues" evidence="2">
    <location>
        <begin position="138"/>
        <end position="149"/>
    </location>
</feature>
<organism evidence="3 4">
    <name type="scientific">Extremus antarcticus</name>
    <dbReference type="NCBI Taxonomy" id="702011"/>
    <lineage>
        <taxon>Eukaryota</taxon>
        <taxon>Fungi</taxon>
        <taxon>Dikarya</taxon>
        <taxon>Ascomycota</taxon>
        <taxon>Pezizomycotina</taxon>
        <taxon>Dothideomycetes</taxon>
        <taxon>Dothideomycetidae</taxon>
        <taxon>Mycosphaerellales</taxon>
        <taxon>Extremaceae</taxon>
        <taxon>Extremus</taxon>
    </lineage>
</organism>
<feature type="compositionally biased region" description="Basic and acidic residues" evidence="2">
    <location>
        <begin position="350"/>
        <end position="359"/>
    </location>
</feature>
<reference evidence="3" key="1">
    <citation type="submission" date="2023-04" db="EMBL/GenBank/DDBJ databases">
        <title>Black Yeasts Isolated from many extreme environments.</title>
        <authorList>
            <person name="Coleine C."/>
            <person name="Stajich J.E."/>
            <person name="Selbmann L."/>
        </authorList>
    </citation>
    <scope>NUCLEOTIDE SEQUENCE</scope>
    <source>
        <strain evidence="3">CCFEE 5312</strain>
    </source>
</reference>
<name>A0AAJ0GG22_9PEZI</name>
<keyword evidence="1" id="KW-0175">Coiled coil</keyword>
<feature type="region of interest" description="Disordered" evidence="2">
    <location>
        <begin position="340"/>
        <end position="380"/>
    </location>
</feature>
<feature type="compositionally biased region" description="Basic and acidic residues" evidence="2">
    <location>
        <begin position="85"/>
        <end position="97"/>
    </location>
</feature>
<feature type="region of interest" description="Disordered" evidence="2">
    <location>
        <begin position="83"/>
        <end position="122"/>
    </location>
</feature>
<evidence type="ECO:0000256" key="1">
    <source>
        <dbReference type="SAM" id="Coils"/>
    </source>
</evidence>